<evidence type="ECO:0000313" key="1">
    <source>
        <dbReference type="EMBL" id="JAP27193.1"/>
    </source>
</evidence>
<proteinExistence type="predicted"/>
<name>A0A0V0I4Y3_SOLCH</name>
<dbReference type="AlphaFoldDB" id="A0A0V0I4Y3"/>
<sequence length="80" mass="9199">MFLTQTCFGAHNNYTGVPHRWSLHTPKAMIRIVHFDPTNLMDLSLGLCNHRAKKCVYHVNLVLFQCGIHLMCKYAPSNKN</sequence>
<accession>A0A0V0I4Y3</accession>
<reference evidence="1" key="1">
    <citation type="submission" date="2015-12" db="EMBL/GenBank/DDBJ databases">
        <title>Gene expression during late stages of embryo sac development: a critical building block for successful pollen-pistil interactions.</title>
        <authorList>
            <person name="Liu Y."/>
            <person name="Joly V."/>
            <person name="Sabar M."/>
            <person name="Matton D.P."/>
        </authorList>
    </citation>
    <scope>NUCLEOTIDE SEQUENCE</scope>
</reference>
<dbReference type="EMBL" id="GEDG01011428">
    <property type="protein sequence ID" value="JAP27193.1"/>
    <property type="molecule type" value="Transcribed_RNA"/>
</dbReference>
<protein>
    <submittedName>
        <fullName evidence="1">Putative ovule protein</fullName>
    </submittedName>
</protein>
<organism evidence="1">
    <name type="scientific">Solanum chacoense</name>
    <name type="common">Chaco potato</name>
    <dbReference type="NCBI Taxonomy" id="4108"/>
    <lineage>
        <taxon>Eukaryota</taxon>
        <taxon>Viridiplantae</taxon>
        <taxon>Streptophyta</taxon>
        <taxon>Embryophyta</taxon>
        <taxon>Tracheophyta</taxon>
        <taxon>Spermatophyta</taxon>
        <taxon>Magnoliopsida</taxon>
        <taxon>eudicotyledons</taxon>
        <taxon>Gunneridae</taxon>
        <taxon>Pentapetalae</taxon>
        <taxon>asterids</taxon>
        <taxon>lamiids</taxon>
        <taxon>Solanales</taxon>
        <taxon>Solanaceae</taxon>
        <taxon>Solanoideae</taxon>
        <taxon>Solaneae</taxon>
        <taxon>Solanum</taxon>
    </lineage>
</organism>